<feature type="compositionally biased region" description="Polar residues" evidence="1">
    <location>
        <begin position="120"/>
        <end position="130"/>
    </location>
</feature>
<evidence type="ECO:0000313" key="2">
    <source>
        <dbReference type="EMBL" id="MFF0458692.1"/>
    </source>
</evidence>
<reference evidence="2 3" key="1">
    <citation type="submission" date="2024-10" db="EMBL/GenBank/DDBJ databases">
        <title>The Natural Products Discovery Center: Release of the First 8490 Sequenced Strains for Exploring Actinobacteria Biosynthetic Diversity.</title>
        <authorList>
            <person name="Kalkreuter E."/>
            <person name="Kautsar S.A."/>
            <person name="Yang D."/>
            <person name="Bader C.D."/>
            <person name="Teijaro C.N."/>
            <person name="Fluegel L."/>
            <person name="Davis C.M."/>
            <person name="Simpson J.R."/>
            <person name="Lauterbach L."/>
            <person name="Steele A.D."/>
            <person name="Gui C."/>
            <person name="Meng S."/>
            <person name="Li G."/>
            <person name="Viehrig K."/>
            <person name="Ye F."/>
            <person name="Su P."/>
            <person name="Kiefer A.F."/>
            <person name="Nichols A."/>
            <person name="Cepeda A.J."/>
            <person name="Yan W."/>
            <person name="Fan B."/>
            <person name="Jiang Y."/>
            <person name="Adhikari A."/>
            <person name="Zheng C.-J."/>
            <person name="Schuster L."/>
            <person name="Cowan T.M."/>
            <person name="Smanski M.J."/>
            <person name="Chevrette M.G."/>
            <person name="De Carvalho L.P.S."/>
            <person name="Shen B."/>
        </authorList>
    </citation>
    <scope>NUCLEOTIDE SEQUENCE [LARGE SCALE GENOMIC DNA]</scope>
    <source>
        <strain evidence="2 3">NPDC004550</strain>
    </source>
</reference>
<sequence>MAFGIAGVGKQLGQLGETGWIVADPLLGYEFSLAVDDRDVMMPFGPIHAAVVTQSSPPSGVLRCSMSLAETRSALLTSLDGLASDELFAIPAHPHGTGLSQSSRAREIAGRLVVREGSNHELSQSNTTAGQERHTASKPCPADSTATSPAVLHKGSGPRDLQE</sequence>
<dbReference type="Proteomes" id="UP001601521">
    <property type="component" value="Unassembled WGS sequence"/>
</dbReference>
<name>A0ABW6NW90_9NOCA</name>
<protein>
    <submittedName>
        <fullName evidence="2">Uncharacterized protein</fullName>
    </submittedName>
</protein>
<dbReference type="RefSeq" id="WP_387256365.1">
    <property type="nucleotide sequence ID" value="NZ_JBIALX010000039.1"/>
</dbReference>
<dbReference type="EMBL" id="JBIALX010000039">
    <property type="protein sequence ID" value="MFF0458692.1"/>
    <property type="molecule type" value="Genomic_DNA"/>
</dbReference>
<evidence type="ECO:0000256" key="1">
    <source>
        <dbReference type="SAM" id="MobiDB-lite"/>
    </source>
</evidence>
<comment type="caution">
    <text evidence="2">The sequence shown here is derived from an EMBL/GenBank/DDBJ whole genome shotgun (WGS) entry which is preliminary data.</text>
</comment>
<evidence type="ECO:0000313" key="3">
    <source>
        <dbReference type="Proteomes" id="UP001601521"/>
    </source>
</evidence>
<gene>
    <name evidence="2" type="ORF">ACFYTH_35575</name>
</gene>
<organism evidence="2 3">
    <name type="scientific">Nocardia africana</name>
    <dbReference type="NCBI Taxonomy" id="134964"/>
    <lineage>
        <taxon>Bacteria</taxon>
        <taxon>Bacillati</taxon>
        <taxon>Actinomycetota</taxon>
        <taxon>Actinomycetes</taxon>
        <taxon>Mycobacteriales</taxon>
        <taxon>Nocardiaceae</taxon>
        <taxon>Nocardia</taxon>
    </lineage>
</organism>
<proteinExistence type="predicted"/>
<keyword evidence="3" id="KW-1185">Reference proteome</keyword>
<accession>A0ABW6NW90</accession>
<feature type="region of interest" description="Disordered" evidence="1">
    <location>
        <begin position="114"/>
        <end position="163"/>
    </location>
</feature>